<evidence type="ECO:0000313" key="3">
    <source>
        <dbReference type="Proteomes" id="UP000223709"/>
    </source>
</evidence>
<dbReference type="InterPro" id="IPR024300">
    <property type="entry name" value="SipL_SPOCS_dom"/>
</dbReference>
<dbReference type="Pfam" id="PF12673">
    <property type="entry name" value="SipL"/>
    <property type="match status" value="1"/>
</dbReference>
<evidence type="ECO:0000313" key="2">
    <source>
        <dbReference type="EMBL" id="ATL89106.1"/>
    </source>
</evidence>
<dbReference type="InterPro" id="IPR036779">
    <property type="entry name" value="LysM_dom_sf"/>
</dbReference>
<gene>
    <name evidence="2" type="ORF">CRH10_01630</name>
</gene>
<dbReference type="CDD" id="cd00118">
    <property type="entry name" value="LysM"/>
    <property type="match status" value="1"/>
</dbReference>
<dbReference type="PROSITE" id="PS51782">
    <property type="entry name" value="LYSM"/>
    <property type="match status" value="1"/>
</dbReference>
<reference evidence="2 3" key="1">
    <citation type="submission" date="2017-10" db="EMBL/GenBank/DDBJ databases">
        <title>Complete Genome Sequence of Faecalibacterium prausnitzii isolated from the gut of healthy adult Indian.</title>
        <authorList>
            <person name="Bag S."/>
            <person name="Ghosh T.S."/>
            <person name="Das B."/>
        </authorList>
    </citation>
    <scope>NUCLEOTIDE SEQUENCE [LARGE SCALE GENOMIC DNA]</scope>
    <source>
        <strain evidence="2 3">Indica</strain>
    </source>
</reference>
<proteinExistence type="predicted"/>
<accession>A0A291T7I2</accession>
<feature type="domain" description="LysM" evidence="1">
    <location>
        <begin position="458"/>
        <end position="503"/>
    </location>
</feature>
<evidence type="ECO:0000259" key="1">
    <source>
        <dbReference type="PROSITE" id="PS51782"/>
    </source>
</evidence>
<dbReference type="Proteomes" id="UP000223709">
    <property type="component" value="Chromosome"/>
</dbReference>
<dbReference type="AlphaFoldDB" id="A0A291T7I2"/>
<dbReference type="SUPFAM" id="SSF54106">
    <property type="entry name" value="LysM domain"/>
    <property type="match status" value="1"/>
</dbReference>
<dbReference type="EMBL" id="CP023819">
    <property type="protein sequence ID" value="ATL89106.1"/>
    <property type="molecule type" value="Genomic_DNA"/>
</dbReference>
<dbReference type="RefSeq" id="WP_098922483.1">
    <property type="nucleotide sequence ID" value="NZ_CP023819.1"/>
</dbReference>
<organism evidence="2 3">
    <name type="scientific">Faecalibacterium prausnitzii</name>
    <dbReference type="NCBI Taxonomy" id="853"/>
    <lineage>
        <taxon>Bacteria</taxon>
        <taxon>Bacillati</taxon>
        <taxon>Bacillota</taxon>
        <taxon>Clostridia</taxon>
        <taxon>Eubacteriales</taxon>
        <taxon>Oscillospiraceae</taxon>
        <taxon>Faecalibacterium</taxon>
    </lineage>
</organism>
<dbReference type="InterPro" id="IPR018392">
    <property type="entry name" value="LysM"/>
</dbReference>
<name>A0A291T7I2_9FIRM</name>
<sequence length="508" mass="55042">MELKIFRDALPAAGTNCTLKAELPLETEILISDYLPPVFKLVKCFVRPVVLQKRLQPGKLQLEGYLRCVVYYQGEDGAGLCQTEQKLPFTKLLDLPEFVFTAWAVQVEGQTEYLNCRTVNPRRIEVRGAYGLVVSVHTQVKTDVITALSDGGVEQKLVTLSGVRRAAVLEKLVTVEGEIRFPTPPAAVLDLSGNASVGDLKLLNGKAVAKGVLVVSCAWRAEGDPALQGQSVNLNFNQVLDVDGLSEDCRCLCVAEPVGFTLTEGEGEEPSRLTANLMLRLRAWRPYQLQCVADAFSTKFETEQTPQTVQTESLACTLDETVTLTGSGPLPDAGAKILACFASFGPVLLAYRENNWDLTSRVTVTAFGENSLSELESYEKVLELALPLERELPSDAELIPECWLRAEDLRCVCANGTLEVTLSVKAEGAILQRSGNTCVGSIALGEPLTPADPEISLRIYYAQAGEELFAIARRFHVSPAQMLAANDLAEGTTAIDAPRRLLVPGAGG</sequence>
<protein>
    <recommendedName>
        <fullName evidence="1">LysM domain-containing protein</fullName>
    </recommendedName>
</protein>